<dbReference type="GO" id="GO:0005525">
    <property type="term" value="F:GTP binding"/>
    <property type="evidence" value="ECO:0007669"/>
    <property type="project" value="UniProtKB-KW"/>
</dbReference>
<protein>
    <submittedName>
        <fullName evidence="7">Translation initiation factor IF-2</fullName>
    </submittedName>
</protein>
<dbReference type="SUPFAM" id="SSF52540">
    <property type="entry name" value="P-loop containing nucleoside triphosphate hydrolases"/>
    <property type="match status" value="1"/>
</dbReference>
<keyword evidence="3" id="KW-0547">Nucleotide-binding</keyword>
<sequence>FIDTPGHEAFTAMRARGANLTDIVILVVAADDGVMPQTVEAINHIRAAKVPFLVAINKVDKPQADPERIKQQLTEYNIVPEEWGGDTI</sequence>
<evidence type="ECO:0000259" key="6">
    <source>
        <dbReference type="PROSITE" id="PS51722"/>
    </source>
</evidence>
<evidence type="ECO:0000256" key="5">
    <source>
        <dbReference type="ARBA" id="ARBA00023134"/>
    </source>
</evidence>
<gene>
    <name evidence="7" type="ORF">DDZ44_04175</name>
</gene>
<evidence type="ECO:0000313" key="7">
    <source>
        <dbReference type="EMBL" id="HBK53117.1"/>
    </source>
</evidence>
<dbReference type="CDD" id="cd01887">
    <property type="entry name" value="IF2_eIF5B"/>
    <property type="match status" value="1"/>
</dbReference>
<organism evidence="7 8">
    <name type="scientific">Syntrophomonas wolfei</name>
    <dbReference type="NCBI Taxonomy" id="863"/>
    <lineage>
        <taxon>Bacteria</taxon>
        <taxon>Bacillati</taxon>
        <taxon>Bacillota</taxon>
        <taxon>Clostridia</taxon>
        <taxon>Eubacteriales</taxon>
        <taxon>Syntrophomonadaceae</taxon>
        <taxon>Syntrophomonas</taxon>
    </lineage>
</organism>
<dbReference type="AlphaFoldDB" id="A0A354YY14"/>
<accession>A0A354YY14</accession>
<evidence type="ECO:0000256" key="1">
    <source>
        <dbReference type="ARBA" id="ARBA00007733"/>
    </source>
</evidence>
<dbReference type="Proteomes" id="UP000263273">
    <property type="component" value="Unassembled WGS sequence"/>
</dbReference>
<dbReference type="NCBIfam" id="TIGR00231">
    <property type="entry name" value="small_GTP"/>
    <property type="match status" value="1"/>
</dbReference>
<dbReference type="Gene3D" id="3.40.50.300">
    <property type="entry name" value="P-loop containing nucleotide triphosphate hydrolases"/>
    <property type="match status" value="1"/>
</dbReference>
<feature type="domain" description="Tr-type G" evidence="6">
    <location>
        <begin position="1"/>
        <end position="88"/>
    </location>
</feature>
<dbReference type="PANTHER" id="PTHR43381:SF5">
    <property type="entry name" value="TR-TYPE G DOMAIN-CONTAINING PROTEIN"/>
    <property type="match status" value="1"/>
</dbReference>
<dbReference type="InterPro" id="IPR015760">
    <property type="entry name" value="TIF_IF2"/>
</dbReference>
<feature type="non-terminal residue" evidence="7">
    <location>
        <position position="1"/>
    </location>
</feature>
<dbReference type="Pfam" id="PF00009">
    <property type="entry name" value="GTP_EFTU"/>
    <property type="match status" value="1"/>
</dbReference>
<feature type="non-terminal residue" evidence="7">
    <location>
        <position position="88"/>
    </location>
</feature>
<evidence type="ECO:0000256" key="2">
    <source>
        <dbReference type="ARBA" id="ARBA00022540"/>
    </source>
</evidence>
<dbReference type="PANTHER" id="PTHR43381">
    <property type="entry name" value="TRANSLATION INITIATION FACTOR IF-2-RELATED"/>
    <property type="match status" value="1"/>
</dbReference>
<name>A0A354YY14_9FIRM</name>
<evidence type="ECO:0000256" key="4">
    <source>
        <dbReference type="ARBA" id="ARBA00022917"/>
    </source>
</evidence>
<dbReference type="EMBL" id="DNZF01000090">
    <property type="protein sequence ID" value="HBK53117.1"/>
    <property type="molecule type" value="Genomic_DNA"/>
</dbReference>
<keyword evidence="2 7" id="KW-0396">Initiation factor</keyword>
<reference evidence="7 8" key="1">
    <citation type="journal article" date="2018" name="Nat. Biotechnol.">
        <title>A standardized bacterial taxonomy based on genome phylogeny substantially revises the tree of life.</title>
        <authorList>
            <person name="Parks D.H."/>
            <person name="Chuvochina M."/>
            <person name="Waite D.W."/>
            <person name="Rinke C."/>
            <person name="Skarshewski A."/>
            <person name="Chaumeil P.A."/>
            <person name="Hugenholtz P."/>
        </authorList>
    </citation>
    <scope>NUCLEOTIDE SEQUENCE [LARGE SCALE GENOMIC DNA]</scope>
    <source>
        <strain evidence="7">UBA10948</strain>
    </source>
</reference>
<proteinExistence type="inferred from homology"/>
<keyword evidence="4" id="KW-0648">Protein biosynthesis</keyword>
<dbReference type="GO" id="GO:0005737">
    <property type="term" value="C:cytoplasm"/>
    <property type="evidence" value="ECO:0007669"/>
    <property type="project" value="TreeGrafter"/>
</dbReference>
<dbReference type="InterPro" id="IPR005225">
    <property type="entry name" value="Small_GTP-bd"/>
</dbReference>
<dbReference type="GO" id="GO:0003743">
    <property type="term" value="F:translation initiation factor activity"/>
    <property type="evidence" value="ECO:0007669"/>
    <property type="project" value="UniProtKB-KW"/>
</dbReference>
<comment type="caution">
    <text evidence="7">The sequence shown here is derived from an EMBL/GenBank/DDBJ whole genome shotgun (WGS) entry which is preliminary data.</text>
</comment>
<dbReference type="PROSITE" id="PS51722">
    <property type="entry name" value="G_TR_2"/>
    <property type="match status" value="1"/>
</dbReference>
<keyword evidence="5" id="KW-0342">GTP-binding</keyword>
<dbReference type="InterPro" id="IPR000795">
    <property type="entry name" value="T_Tr_GTP-bd_dom"/>
</dbReference>
<dbReference type="GO" id="GO:0003924">
    <property type="term" value="F:GTPase activity"/>
    <property type="evidence" value="ECO:0007669"/>
    <property type="project" value="InterPro"/>
</dbReference>
<evidence type="ECO:0000256" key="3">
    <source>
        <dbReference type="ARBA" id="ARBA00022741"/>
    </source>
</evidence>
<dbReference type="InterPro" id="IPR027417">
    <property type="entry name" value="P-loop_NTPase"/>
</dbReference>
<comment type="similarity">
    <text evidence="1">Belongs to the TRAFAC class translation factor GTPase superfamily. Classic translation factor GTPase family. IF-2 subfamily.</text>
</comment>
<evidence type="ECO:0000313" key="8">
    <source>
        <dbReference type="Proteomes" id="UP000263273"/>
    </source>
</evidence>